<evidence type="ECO:0000313" key="3">
    <source>
        <dbReference type="Proteomes" id="UP001652338"/>
    </source>
</evidence>
<dbReference type="RefSeq" id="WP_262654173.1">
    <property type="nucleotide sequence ID" value="NZ_JAOQKE010000003.1"/>
</dbReference>
<evidence type="ECO:0000256" key="1">
    <source>
        <dbReference type="SAM" id="Phobius"/>
    </source>
</evidence>
<comment type="caution">
    <text evidence="2">The sequence shown here is derived from an EMBL/GenBank/DDBJ whole genome shotgun (WGS) entry which is preliminary data.</text>
</comment>
<keyword evidence="1" id="KW-0472">Membrane</keyword>
<accession>A0ABT2SJQ9</accession>
<dbReference type="Proteomes" id="UP001652338">
    <property type="component" value="Unassembled WGS sequence"/>
</dbReference>
<keyword evidence="3" id="KW-1185">Reference proteome</keyword>
<feature type="transmembrane region" description="Helical" evidence="1">
    <location>
        <begin position="70"/>
        <end position="89"/>
    </location>
</feature>
<reference evidence="2 3" key="1">
    <citation type="journal article" date="2021" name="ISME Commun">
        <title>Automated analysis of genomic sequences facilitates high-throughput and comprehensive description of bacteria.</title>
        <authorList>
            <person name="Hitch T.C.A."/>
        </authorList>
    </citation>
    <scope>NUCLEOTIDE SEQUENCE [LARGE SCALE GENOMIC DNA]</scope>
    <source>
        <strain evidence="2 3">Sanger_29</strain>
    </source>
</reference>
<keyword evidence="1" id="KW-1133">Transmembrane helix</keyword>
<organism evidence="2 3">
    <name type="scientific">Muricoprocola aceti</name>
    <dbReference type="NCBI Taxonomy" id="2981772"/>
    <lineage>
        <taxon>Bacteria</taxon>
        <taxon>Bacillati</taxon>
        <taxon>Bacillota</taxon>
        <taxon>Clostridia</taxon>
        <taxon>Lachnospirales</taxon>
        <taxon>Lachnospiraceae</taxon>
        <taxon>Muricoprocola</taxon>
    </lineage>
</organism>
<name>A0ABT2SJQ9_9FIRM</name>
<keyword evidence="1" id="KW-0812">Transmembrane</keyword>
<evidence type="ECO:0000313" key="2">
    <source>
        <dbReference type="EMBL" id="MCU6724744.1"/>
    </source>
</evidence>
<dbReference type="InterPro" id="IPR043765">
    <property type="entry name" value="DUF5711"/>
</dbReference>
<sequence length="437" mass="49405">MKLFEKLKKDHNTEPKFSFRDALGNMKSAVIGKASDMRADYKSKADQAMQSDEMLNLSSKLRMHKNKVRIRTAAILTVLLVVSVGFGIYHHVKVYRHYTLVSREERTDDNATQYVFLKKGCTLKCNPNGVTCVNKENAVQWNTTFTMQNPVIDVCGTTVAVADQRGNDIYIFNEKGLVGNFKVEYTLTKIRVAKQGVVAAILEDGDVTWINVYDSQGNIIVKNKTSVGKAGYPLDMDISSDGLKMMVSFAGIQNQMLESKVDFYNFSSVGKDQENNLVKEVSYEGSVIPEVQFMDSDYAVAFRDAGASVFYGKHVPEEKKEIAVEKEIVSTFYDESYFGIVTENGQEENTHKYKVEVYRENGSRCFQAYFDMEYTQIKICGEEIFFYNGTELMIYTTSGKLKYLAEYEKQITDVIPSEGLGKYMIITPDSVDTIKIG</sequence>
<proteinExistence type="predicted"/>
<gene>
    <name evidence="2" type="ORF">OCV47_05125</name>
</gene>
<dbReference type="Pfam" id="PF18975">
    <property type="entry name" value="DUF5711"/>
    <property type="match status" value="1"/>
</dbReference>
<protein>
    <submittedName>
        <fullName evidence="2">DUF5711 family protein</fullName>
    </submittedName>
</protein>
<dbReference type="SUPFAM" id="SSF75011">
    <property type="entry name" value="3-carboxy-cis,cis-mucoante lactonizing enzyme"/>
    <property type="match status" value="1"/>
</dbReference>
<dbReference type="EMBL" id="JAOQKE010000003">
    <property type="protein sequence ID" value="MCU6724744.1"/>
    <property type="molecule type" value="Genomic_DNA"/>
</dbReference>